<comment type="caution">
    <text evidence="2">The sequence shown here is derived from an EMBL/GenBank/DDBJ whole genome shotgun (WGS) entry which is preliminary data.</text>
</comment>
<reference evidence="2" key="1">
    <citation type="submission" date="2019-04" db="EMBL/GenBank/DDBJ databases">
        <title>Sequencing of skin fungus with MAO and IRED activity.</title>
        <authorList>
            <person name="Marsaioli A.J."/>
            <person name="Bonatto J.M.C."/>
            <person name="Reis Junior O."/>
        </authorList>
    </citation>
    <scope>NUCLEOTIDE SEQUENCE</scope>
    <source>
        <strain evidence="2">30M1</strain>
    </source>
</reference>
<proteinExistence type="predicted"/>
<keyword evidence="3" id="KW-1185">Reference proteome</keyword>
<dbReference type="AlphaFoldDB" id="A0A9P4TID3"/>
<feature type="compositionally biased region" description="Basic and acidic residues" evidence="1">
    <location>
        <begin position="7"/>
        <end position="19"/>
    </location>
</feature>
<feature type="compositionally biased region" description="Basic and acidic residues" evidence="1">
    <location>
        <begin position="33"/>
        <end position="55"/>
    </location>
</feature>
<evidence type="ECO:0000256" key="1">
    <source>
        <dbReference type="SAM" id="MobiDB-lite"/>
    </source>
</evidence>
<feature type="region of interest" description="Disordered" evidence="1">
    <location>
        <begin position="1"/>
        <end position="55"/>
    </location>
</feature>
<dbReference type="Proteomes" id="UP000801428">
    <property type="component" value="Unassembled WGS sequence"/>
</dbReference>
<sequence length="55" mass="6230">MNSLQKKLKEVQSKQKAKETYIAGVSESESSGDEDKHESEKDTHKEIATFCKEDV</sequence>
<evidence type="ECO:0000313" key="2">
    <source>
        <dbReference type="EMBL" id="KAF3007504.1"/>
    </source>
</evidence>
<dbReference type="EMBL" id="SWKU01000004">
    <property type="protein sequence ID" value="KAF3007504.1"/>
    <property type="molecule type" value="Genomic_DNA"/>
</dbReference>
<accession>A0A9P4TID3</accession>
<organism evidence="2 3">
    <name type="scientific">Curvularia kusanoi</name>
    <name type="common">Cochliobolus kusanoi</name>
    <dbReference type="NCBI Taxonomy" id="90978"/>
    <lineage>
        <taxon>Eukaryota</taxon>
        <taxon>Fungi</taxon>
        <taxon>Dikarya</taxon>
        <taxon>Ascomycota</taxon>
        <taxon>Pezizomycotina</taxon>
        <taxon>Dothideomycetes</taxon>
        <taxon>Pleosporomycetidae</taxon>
        <taxon>Pleosporales</taxon>
        <taxon>Pleosporineae</taxon>
        <taxon>Pleosporaceae</taxon>
        <taxon>Curvularia</taxon>
    </lineage>
</organism>
<name>A0A9P4TID3_CURKU</name>
<protein>
    <submittedName>
        <fullName evidence="2">Uncharacterized protein</fullName>
    </submittedName>
</protein>
<evidence type="ECO:0000313" key="3">
    <source>
        <dbReference type="Proteomes" id="UP000801428"/>
    </source>
</evidence>
<gene>
    <name evidence="2" type="ORF">E8E13_005544</name>
</gene>